<reference evidence="2" key="1">
    <citation type="submission" date="2025-08" db="UniProtKB">
        <authorList>
            <consortium name="RefSeq"/>
        </authorList>
    </citation>
    <scope>IDENTIFICATION</scope>
    <source>
        <tissue evidence="2">Thorax and Abdomen</tissue>
    </source>
</reference>
<organism evidence="1 2">
    <name type="scientific">Neodiprion lecontei</name>
    <name type="common">Redheaded pine sawfly</name>
    <dbReference type="NCBI Taxonomy" id="441921"/>
    <lineage>
        <taxon>Eukaryota</taxon>
        <taxon>Metazoa</taxon>
        <taxon>Ecdysozoa</taxon>
        <taxon>Arthropoda</taxon>
        <taxon>Hexapoda</taxon>
        <taxon>Insecta</taxon>
        <taxon>Pterygota</taxon>
        <taxon>Neoptera</taxon>
        <taxon>Endopterygota</taxon>
        <taxon>Hymenoptera</taxon>
        <taxon>Tenthredinoidea</taxon>
        <taxon>Diprionidae</taxon>
        <taxon>Diprioninae</taxon>
        <taxon>Neodiprion</taxon>
    </lineage>
</organism>
<dbReference type="InterPro" id="IPR013783">
    <property type="entry name" value="Ig-like_fold"/>
</dbReference>
<protein>
    <submittedName>
        <fullName evidence="2">Uncharacterized protein LOC107224073</fullName>
    </submittedName>
</protein>
<dbReference type="RefSeq" id="XP_046597599.1">
    <property type="nucleotide sequence ID" value="XM_046741643.1"/>
</dbReference>
<evidence type="ECO:0000313" key="2">
    <source>
        <dbReference type="RefSeq" id="XP_046597599.1"/>
    </source>
</evidence>
<dbReference type="GeneID" id="107224073"/>
<dbReference type="Gene3D" id="2.60.40.10">
    <property type="entry name" value="Immunoglobulins"/>
    <property type="match status" value="1"/>
</dbReference>
<accession>A0ABM3GBF1</accession>
<name>A0ABM3GBF1_NEOLC</name>
<dbReference type="PANTHER" id="PTHR46348">
    <property type="entry name" value="DELETED IN LUNG AND ESOPHAGEAL CANCER PROTEIN 1"/>
    <property type="match status" value="1"/>
</dbReference>
<evidence type="ECO:0000313" key="1">
    <source>
        <dbReference type="Proteomes" id="UP000829291"/>
    </source>
</evidence>
<sequence>MKLENSITLTAESENEDLCEPRSWESLLKGIVWTVDRPDEFISLRKPQPIVPFYKTVVPPIMQPLAIEFTNLPLRTVEKRTFVIRNETPAASSFSLSSKQFGPTKHTKELEPEDVINSTYATVMGHKSKNYWDDIKPPVQGIVLVIEPTDGPLAPYETVPVDIYVYADTWGVYIDEIVVSIAGLPDYIFGVCIEVIGSPVTYPICKNGIHETPTVRFGTVNFETEKVTRRIIVENTSTVMLAINWQSYVIDSEVTKDSIPFNITLQMFSPLANEISNRTCTDLIKTSDSEIEKSEQDILDYGKCDSLRSSVTVESNLFQSQDETPWTQTSCCYESLTSRNKVFCRNTNSNLEISVGTNNCNEDSVEYITETELTTTDWSEQTVDRETDLEIAMTPYYGTPDYCVFRVTPPELVIPVKGKQSLQITLNIGQFPIQNGVSEVRGRLVGFIRIAPMHKYKADCYSRNDGAMLIPTEIKLEANILQPVITNEDSYTEGSFNIFEN</sequence>
<gene>
    <name evidence="2" type="primary">LOC107224073</name>
</gene>
<dbReference type="PANTHER" id="PTHR46348:SF1">
    <property type="entry name" value="DELETED IN LUNG AND ESOPHAGEAL CANCER PROTEIN 1"/>
    <property type="match status" value="1"/>
</dbReference>
<dbReference type="InterPro" id="IPR033304">
    <property type="entry name" value="DLEC1"/>
</dbReference>
<proteinExistence type="predicted"/>
<keyword evidence="1" id="KW-1185">Reference proteome</keyword>
<dbReference type="Proteomes" id="UP000829291">
    <property type="component" value="Chromosome 5"/>
</dbReference>